<dbReference type="SUPFAM" id="SSF52540">
    <property type="entry name" value="P-loop containing nucleoside triphosphate hydrolases"/>
    <property type="match status" value="1"/>
</dbReference>
<dbReference type="Gene3D" id="3.40.50.300">
    <property type="entry name" value="P-loop containing nucleotide triphosphate hydrolases"/>
    <property type="match status" value="1"/>
</dbReference>
<dbReference type="GO" id="GO:0004331">
    <property type="term" value="F:fructose-2,6-bisphosphate 2-phosphatase activity"/>
    <property type="evidence" value="ECO:0007669"/>
    <property type="project" value="UniProtKB-EC"/>
</dbReference>
<organism evidence="7 8">
    <name type="scientific">Paramicrosporidium saccamoebae</name>
    <dbReference type="NCBI Taxonomy" id="1246581"/>
    <lineage>
        <taxon>Eukaryota</taxon>
        <taxon>Fungi</taxon>
        <taxon>Fungi incertae sedis</taxon>
        <taxon>Cryptomycota</taxon>
        <taxon>Cryptomycota incertae sedis</taxon>
        <taxon>Paramicrosporidium</taxon>
    </lineage>
</organism>
<dbReference type="InterPro" id="IPR013079">
    <property type="entry name" value="6Phosfructo_kin"/>
</dbReference>
<evidence type="ECO:0000256" key="3">
    <source>
        <dbReference type="ARBA" id="ARBA00022741"/>
    </source>
</evidence>
<dbReference type="GO" id="GO:0006000">
    <property type="term" value="P:fructose metabolic process"/>
    <property type="evidence" value="ECO:0007669"/>
    <property type="project" value="InterPro"/>
</dbReference>
<dbReference type="STRING" id="1246581.A0A2H9TLV3"/>
<dbReference type="FunFam" id="3.40.50.1240:FF:000005">
    <property type="entry name" value="GpmB, Fructose-2,6-bisphosphatase"/>
    <property type="match status" value="1"/>
</dbReference>
<dbReference type="Gene3D" id="3.40.50.1240">
    <property type="entry name" value="Phosphoglycerate mutase-like"/>
    <property type="match status" value="1"/>
</dbReference>
<dbReference type="AlphaFoldDB" id="A0A2H9TLV3"/>
<dbReference type="InterPro" id="IPR003094">
    <property type="entry name" value="6Pfruct_kin"/>
</dbReference>
<comment type="caution">
    <text evidence="7">The sequence shown here is derived from an EMBL/GenBank/DDBJ whole genome shotgun (WGS) entry which is preliminary data.</text>
</comment>
<feature type="domain" description="6-phosphofructo-2-kinase" evidence="6">
    <location>
        <begin position="67"/>
        <end position="246"/>
    </location>
</feature>
<comment type="similarity">
    <text evidence="1">In the C-terminal section; belongs to the phosphoglycerate mutase family.</text>
</comment>
<sequence>MNNDVVARLGEIPGHRTAHMAQPDEPNCLASGTTQKWYHRPFRPAQWRRASRTTKWRAVSCPHRSPLVMVGLPARGKTYIAQKASRYLNWLGILTRVFNVGDYRRKFCGAEQRHAFFDAKNCEAEERRAAAAEAALADMMEWLRTTEGQVAIYDATNTTTQRREMIQKACEKEGVSSICHDQELILANIREVKLSSPDYANVDSDTAVADFTERIQHYAEIYQTLDEDGPEERSSFVKLIDVGAKHGETTHNVKGRIGGDASLSDRGLQFATALPAVVRQIHGAAPLTVWTSTLRRTMQTAKHMDCPKLQWKALDELDAGVCDGLTYEEIETQYPEDFCLRDSDKFHFRYRGGESYADLVLRLEPIIMEVERQENIMIIGHQAVLRAILAYFLNKPHDELPYLKIPLHMLIQLTPRAYGCQVTYYRVGIDAVDTYRGRPGTIVPCSPESINIPSPLPVE</sequence>
<keyword evidence="3" id="KW-0547">Nucleotide-binding</keyword>
<dbReference type="Pfam" id="PF01591">
    <property type="entry name" value="6PF2K"/>
    <property type="match status" value="1"/>
</dbReference>
<dbReference type="InterPro" id="IPR013078">
    <property type="entry name" value="His_Pase_superF_clade-1"/>
</dbReference>
<keyword evidence="7" id="KW-0808">Transferase</keyword>
<dbReference type="PRINTS" id="PR00991">
    <property type="entry name" value="6PFRUCTKNASE"/>
</dbReference>
<name>A0A2H9TLV3_9FUNG</name>
<evidence type="ECO:0000313" key="8">
    <source>
        <dbReference type="Proteomes" id="UP000240830"/>
    </source>
</evidence>
<protein>
    <recommendedName>
        <fullName evidence="2">fructose-2,6-bisphosphate 2-phosphatase</fullName>
        <ecNumber evidence="2">3.1.3.46</ecNumber>
    </recommendedName>
</protein>
<dbReference type="EMBL" id="MTSL01000106">
    <property type="protein sequence ID" value="PJF18702.1"/>
    <property type="molecule type" value="Genomic_DNA"/>
</dbReference>
<dbReference type="GO" id="GO:0006003">
    <property type="term" value="P:fructose 2,6-bisphosphate metabolic process"/>
    <property type="evidence" value="ECO:0007669"/>
    <property type="project" value="InterPro"/>
</dbReference>
<dbReference type="Proteomes" id="UP000240830">
    <property type="component" value="Unassembled WGS sequence"/>
</dbReference>
<evidence type="ECO:0000313" key="7">
    <source>
        <dbReference type="EMBL" id="PJF18702.1"/>
    </source>
</evidence>
<dbReference type="GO" id="GO:0005829">
    <property type="term" value="C:cytosol"/>
    <property type="evidence" value="ECO:0007669"/>
    <property type="project" value="TreeGrafter"/>
</dbReference>
<proteinExistence type="inferred from homology"/>
<dbReference type="CDD" id="cd07067">
    <property type="entry name" value="HP_PGM_like"/>
    <property type="match status" value="1"/>
</dbReference>
<dbReference type="SUPFAM" id="SSF53254">
    <property type="entry name" value="Phosphoglycerate mutase-like"/>
    <property type="match status" value="1"/>
</dbReference>
<accession>A0A2H9TLV3</accession>
<keyword evidence="4" id="KW-0378">Hydrolase</keyword>
<keyword evidence="7" id="KW-0418">Kinase</keyword>
<keyword evidence="5" id="KW-0067">ATP-binding</keyword>
<dbReference type="PANTHER" id="PTHR10606">
    <property type="entry name" value="6-PHOSPHOFRUCTO-2-KINASE/FRUCTOSE-2,6-BISPHOSPHATASE"/>
    <property type="match status" value="1"/>
</dbReference>
<dbReference type="PANTHER" id="PTHR10606:SF44">
    <property type="entry name" value="6-PHOSPHOFRUCTO 2-KINASE_FRUCTOSE 2,6-BISPHOSPHATASE LONG FORM"/>
    <property type="match status" value="1"/>
</dbReference>
<dbReference type="FunFam" id="3.40.50.300:FF:000644">
    <property type="entry name" value="GpmB, Fructose-2,6-bisphosphatase"/>
    <property type="match status" value="1"/>
</dbReference>
<evidence type="ECO:0000256" key="5">
    <source>
        <dbReference type="ARBA" id="ARBA00022840"/>
    </source>
</evidence>
<dbReference type="PIRSF" id="PIRSF000709">
    <property type="entry name" value="6PFK_2-Ptase"/>
    <property type="match status" value="1"/>
</dbReference>
<reference evidence="7 8" key="1">
    <citation type="submission" date="2016-10" db="EMBL/GenBank/DDBJ databases">
        <title>The genome of Paramicrosporidium saccamoebae is the missing link in understanding Cryptomycota and Microsporidia evolution.</title>
        <authorList>
            <person name="Quandt C.A."/>
            <person name="Beaudet D."/>
            <person name="Corsaro D."/>
            <person name="Michel R."/>
            <person name="Corradi N."/>
            <person name="James T."/>
        </authorList>
    </citation>
    <scope>NUCLEOTIDE SEQUENCE [LARGE SCALE GENOMIC DNA]</scope>
    <source>
        <strain evidence="7 8">KSL3</strain>
    </source>
</reference>
<evidence type="ECO:0000259" key="6">
    <source>
        <dbReference type="Pfam" id="PF01591"/>
    </source>
</evidence>
<evidence type="ECO:0000256" key="2">
    <source>
        <dbReference type="ARBA" id="ARBA00013067"/>
    </source>
</evidence>
<dbReference type="GO" id="GO:0006006">
    <property type="term" value="P:glucose metabolic process"/>
    <property type="evidence" value="ECO:0007669"/>
    <property type="project" value="EnsemblFungi"/>
</dbReference>
<dbReference type="GO" id="GO:0003873">
    <property type="term" value="F:6-phosphofructo-2-kinase activity"/>
    <property type="evidence" value="ECO:0007669"/>
    <property type="project" value="InterPro"/>
</dbReference>
<dbReference type="SMART" id="SM00855">
    <property type="entry name" value="PGAM"/>
    <property type="match status" value="1"/>
</dbReference>
<evidence type="ECO:0000256" key="1">
    <source>
        <dbReference type="ARBA" id="ARBA00008408"/>
    </source>
</evidence>
<dbReference type="EC" id="3.1.3.46" evidence="2"/>
<keyword evidence="8" id="KW-1185">Reference proteome</keyword>
<gene>
    <name evidence="7" type="ORF">PSACC_01478</name>
</gene>
<dbReference type="InterPro" id="IPR027417">
    <property type="entry name" value="P-loop_NTPase"/>
</dbReference>
<evidence type="ECO:0000256" key="4">
    <source>
        <dbReference type="ARBA" id="ARBA00022801"/>
    </source>
</evidence>
<dbReference type="OrthoDB" id="267323at2759"/>
<dbReference type="InterPro" id="IPR029033">
    <property type="entry name" value="His_PPase_superfam"/>
</dbReference>
<dbReference type="GO" id="GO:0005524">
    <property type="term" value="F:ATP binding"/>
    <property type="evidence" value="ECO:0007669"/>
    <property type="project" value="UniProtKB-KW"/>
</dbReference>